<reference evidence="2" key="1">
    <citation type="submission" date="2022-11" db="UniProtKB">
        <authorList>
            <consortium name="WormBaseParasite"/>
        </authorList>
    </citation>
    <scope>IDENTIFICATION</scope>
</reference>
<organism evidence="1 2">
    <name type="scientific">Parascaris equorum</name>
    <name type="common">Equine roundworm</name>
    <dbReference type="NCBI Taxonomy" id="6256"/>
    <lineage>
        <taxon>Eukaryota</taxon>
        <taxon>Metazoa</taxon>
        <taxon>Ecdysozoa</taxon>
        <taxon>Nematoda</taxon>
        <taxon>Chromadorea</taxon>
        <taxon>Rhabditida</taxon>
        <taxon>Spirurina</taxon>
        <taxon>Ascaridomorpha</taxon>
        <taxon>Ascaridoidea</taxon>
        <taxon>Ascarididae</taxon>
        <taxon>Parascaris</taxon>
    </lineage>
</organism>
<evidence type="ECO:0000313" key="1">
    <source>
        <dbReference type="Proteomes" id="UP000887564"/>
    </source>
</evidence>
<accession>A0A914RDH4</accession>
<protein>
    <submittedName>
        <fullName evidence="2">Uncharacterized protein</fullName>
    </submittedName>
</protein>
<sequence>MSISEGTFSKRPLSASVSHLDSGGVCIRLVCRTQSTTSIRRPLSSRNATIYFVTSATSKANYNANRAAKRETTTADDDW</sequence>
<keyword evidence="1" id="KW-1185">Reference proteome</keyword>
<proteinExistence type="predicted"/>
<dbReference type="WBParaSite" id="PEQ_0000279001-mRNA-1">
    <property type="protein sequence ID" value="PEQ_0000279001-mRNA-1"/>
    <property type="gene ID" value="PEQ_0000279001"/>
</dbReference>
<evidence type="ECO:0000313" key="2">
    <source>
        <dbReference type="WBParaSite" id="PEQ_0000279001-mRNA-1"/>
    </source>
</evidence>
<name>A0A914RDH4_PAREQ</name>
<dbReference type="Proteomes" id="UP000887564">
    <property type="component" value="Unplaced"/>
</dbReference>
<dbReference type="AlphaFoldDB" id="A0A914RDH4"/>